<reference evidence="1" key="2">
    <citation type="journal article" date="2015" name="Fish Shellfish Immunol.">
        <title>Early steps in the European eel (Anguilla anguilla)-Vibrio vulnificus interaction in the gills: Role of the RtxA13 toxin.</title>
        <authorList>
            <person name="Callol A."/>
            <person name="Pajuelo D."/>
            <person name="Ebbesson L."/>
            <person name="Teles M."/>
            <person name="MacKenzie S."/>
            <person name="Amaro C."/>
        </authorList>
    </citation>
    <scope>NUCLEOTIDE SEQUENCE</scope>
</reference>
<evidence type="ECO:0000313" key="1">
    <source>
        <dbReference type="EMBL" id="JAH45396.1"/>
    </source>
</evidence>
<proteinExistence type="predicted"/>
<reference evidence="1" key="1">
    <citation type="submission" date="2014-11" db="EMBL/GenBank/DDBJ databases">
        <authorList>
            <person name="Amaro Gonzalez C."/>
        </authorList>
    </citation>
    <scope>NUCLEOTIDE SEQUENCE</scope>
</reference>
<sequence>MAPFTQVKMSTPRGMARCASLHVLLTPQKK</sequence>
<accession>A0A0E9SVS8</accession>
<protein>
    <submittedName>
        <fullName evidence="1">Uncharacterized protein</fullName>
    </submittedName>
</protein>
<name>A0A0E9SVS8_ANGAN</name>
<dbReference type="AlphaFoldDB" id="A0A0E9SVS8"/>
<organism evidence="1">
    <name type="scientific">Anguilla anguilla</name>
    <name type="common">European freshwater eel</name>
    <name type="synonym">Muraena anguilla</name>
    <dbReference type="NCBI Taxonomy" id="7936"/>
    <lineage>
        <taxon>Eukaryota</taxon>
        <taxon>Metazoa</taxon>
        <taxon>Chordata</taxon>
        <taxon>Craniata</taxon>
        <taxon>Vertebrata</taxon>
        <taxon>Euteleostomi</taxon>
        <taxon>Actinopterygii</taxon>
        <taxon>Neopterygii</taxon>
        <taxon>Teleostei</taxon>
        <taxon>Anguilliformes</taxon>
        <taxon>Anguillidae</taxon>
        <taxon>Anguilla</taxon>
    </lineage>
</organism>
<dbReference type="EMBL" id="GBXM01063181">
    <property type="protein sequence ID" value="JAH45396.1"/>
    <property type="molecule type" value="Transcribed_RNA"/>
</dbReference>